<reference evidence="3" key="1">
    <citation type="submission" date="2016-05" db="EMBL/GenBank/DDBJ databases">
        <authorList>
            <person name="Naeem Raeece"/>
        </authorList>
    </citation>
    <scope>NUCLEOTIDE SEQUENCE [LARGE SCALE GENOMIC DNA]</scope>
</reference>
<sequence length="417" mass="49225">MATKIRYSVHTTNKFSVFDTDNSEEENENKNMKVLSESEINNTYEEGVNNNNHEVKKISDNKKNNSTPLIKEYNTKKVSPTYNDRYNKYPISSSNDLNENGYNRSSYRDNFHLRGNNIRNKFPRKRGSGYSNASTNIMGNSSFYKGSRNYDYKMNTDRRNYNSSYSYNKFDIKEKMFNDYNDSSGKYENKKRENYLELKNKNHDENKNIARKHESVTIDYDLYRKQQEKKLISNKSSESVDRKKKKNEIINEKSSKINNTITKRNDNIEEENKADHPKRKAINVYQYILEEGGRVDKIPGFRSRFRSFKKRDDANWNSKSDINMKMQIDEKIFQKRDPPNINDTRAFPSLTTLDGKSIKVELRTNDIRISFDVQSNAVFLFIISHIACIIFKSHPSASFLLFCREEMDKFSIQQQYS</sequence>
<protein>
    <submittedName>
        <fullName evidence="2">Uncharacterized protein</fullName>
    </submittedName>
</protein>
<feature type="region of interest" description="Disordered" evidence="1">
    <location>
        <begin position="233"/>
        <end position="258"/>
    </location>
</feature>
<dbReference type="Proteomes" id="UP000078546">
    <property type="component" value="Unassembled WGS sequence"/>
</dbReference>
<dbReference type="EMBL" id="FLQV01000662">
    <property type="protein sequence ID" value="SBS97147.1"/>
    <property type="molecule type" value="Genomic_DNA"/>
</dbReference>
<feature type="compositionally biased region" description="Basic and acidic residues" evidence="1">
    <location>
        <begin position="53"/>
        <end position="63"/>
    </location>
</feature>
<name>A0A1A8WZ24_PLAOA</name>
<evidence type="ECO:0000256" key="1">
    <source>
        <dbReference type="SAM" id="MobiDB-lite"/>
    </source>
</evidence>
<proteinExistence type="predicted"/>
<evidence type="ECO:0000313" key="2">
    <source>
        <dbReference type="EMBL" id="SBS97147.1"/>
    </source>
</evidence>
<gene>
    <name evidence="2" type="ORF">POVCU1_035950</name>
</gene>
<evidence type="ECO:0000313" key="3">
    <source>
        <dbReference type="Proteomes" id="UP000078546"/>
    </source>
</evidence>
<dbReference type="AlphaFoldDB" id="A0A1A8WZ24"/>
<organism evidence="2 3">
    <name type="scientific">Plasmodium ovale curtisi</name>
    <dbReference type="NCBI Taxonomy" id="864141"/>
    <lineage>
        <taxon>Eukaryota</taxon>
        <taxon>Sar</taxon>
        <taxon>Alveolata</taxon>
        <taxon>Apicomplexa</taxon>
        <taxon>Aconoidasida</taxon>
        <taxon>Haemosporida</taxon>
        <taxon>Plasmodiidae</taxon>
        <taxon>Plasmodium</taxon>
        <taxon>Plasmodium (Plasmodium)</taxon>
    </lineage>
</organism>
<accession>A0A1A8WZ24</accession>
<feature type="compositionally biased region" description="Polar residues" evidence="1">
    <location>
        <begin position="76"/>
        <end position="101"/>
    </location>
</feature>
<feature type="region of interest" description="Disordered" evidence="1">
    <location>
        <begin position="45"/>
        <end position="101"/>
    </location>
</feature>